<dbReference type="InterPro" id="IPR008579">
    <property type="entry name" value="UGlyAH_Cupin_dom"/>
</dbReference>
<dbReference type="Proteomes" id="UP000467240">
    <property type="component" value="Unassembled WGS sequence"/>
</dbReference>
<feature type="domain" description="(S)-ureidoglycine aminohydrolase cupin" evidence="1">
    <location>
        <begin position="44"/>
        <end position="119"/>
    </location>
</feature>
<protein>
    <submittedName>
        <fullName evidence="2">DUF861 domain-containing protein</fullName>
    </submittedName>
</protein>
<dbReference type="SUPFAM" id="SSF51182">
    <property type="entry name" value="RmlC-like cupins"/>
    <property type="match status" value="1"/>
</dbReference>
<sequence length="131" mass="13613">MSGALGPNRAIDALGPVFEADAHEAVEGWQLVAGDPTTATRELAAQGGVEVGIWELTAGVAADVEIDEVFVVLSGAGTVEFPDDPDLGPLHVRAGTVARLAAGTRTRWTVEGEPLRKVYIALPEADRPTGD</sequence>
<evidence type="ECO:0000313" key="3">
    <source>
        <dbReference type="Proteomes" id="UP000467240"/>
    </source>
</evidence>
<dbReference type="RefSeq" id="WP_158038895.1">
    <property type="nucleotide sequence ID" value="NZ_JACCFV010000001.1"/>
</dbReference>
<keyword evidence="3" id="KW-1185">Reference proteome</keyword>
<reference evidence="2 3" key="1">
    <citation type="submission" date="2019-09" db="EMBL/GenBank/DDBJ databases">
        <title>Phylogeny of genus Pseudoclavibacter and closely related genus.</title>
        <authorList>
            <person name="Li Y."/>
        </authorList>
    </citation>
    <scope>NUCLEOTIDE SEQUENCE [LARGE SCALE GENOMIC DNA]</scope>
    <source>
        <strain evidence="2 3">DSM 23821</strain>
    </source>
</reference>
<evidence type="ECO:0000313" key="2">
    <source>
        <dbReference type="EMBL" id="KAB1662463.1"/>
    </source>
</evidence>
<gene>
    <name evidence="2" type="ORF">F8O01_00495</name>
</gene>
<dbReference type="PANTHER" id="PTHR40943">
    <property type="entry name" value="CYTOPLASMIC PROTEIN-RELATED"/>
    <property type="match status" value="1"/>
</dbReference>
<dbReference type="InterPro" id="IPR011051">
    <property type="entry name" value="RmlC_Cupin_sf"/>
</dbReference>
<evidence type="ECO:0000259" key="1">
    <source>
        <dbReference type="Pfam" id="PF05899"/>
    </source>
</evidence>
<proteinExistence type="predicted"/>
<dbReference type="Pfam" id="PF05899">
    <property type="entry name" value="Cupin_3"/>
    <property type="match status" value="1"/>
</dbReference>
<accession>A0A7J5C1X1</accession>
<dbReference type="OrthoDB" id="9799053at2"/>
<dbReference type="Gene3D" id="2.60.120.10">
    <property type="entry name" value="Jelly Rolls"/>
    <property type="match status" value="1"/>
</dbReference>
<comment type="caution">
    <text evidence="2">The sequence shown here is derived from an EMBL/GenBank/DDBJ whole genome shotgun (WGS) entry which is preliminary data.</text>
</comment>
<organism evidence="2 3">
    <name type="scientific">Pseudoclavibacter chungangensis</name>
    <dbReference type="NCBI Taxonomy" id="587635"/>
    <lineage>
        <taxon>Bacteria</taxon>
        <taxon>Bacillati</taxon>
        <taxon>Actinomycetota</taxon>
        <taxon>Actinomycetes</taxon>
        <taxon>Micrococcales</taxon>
        <taxon>Microbacteriaceae</taxon>
        <taxon>Pseudoclavibacter</taxon>
    </lineage>
</organism>
<dbReference type="EMBL" id="WBJZ01000001">
    <property type="protein sequence ID" value="KAB1662463.1"/>
    <property type="molecule type" value="Genomic_DNA"/>
</dbReference>
<dbReference type="InterPro" id="IPR014710">
    <property type="entry name" value="RmlC-like_jellyroll"/>
</dbReference>
<dbReference type="PANTHER" id="PTHR40943:SF1">
    <property type="entry name" value="CYTOPLASMIC PROTEIN"/>
    <property type="match status" value="1"/>
</dbReference>
<name>A0A7J5C1X1_9MICO</name>
<dbReference type="AlphaFoldDB" id="A0A7J5C1X1"/>